<dbReference type="GO" id="GO:0005886">
    <property type="term" value="C:plasma membrane"/>
    <property type="evidence" value="ECO:0007669"/>
    <property type="project" value="UniProtKB-SubCell"/>
</dbReference>
<evidence type="ECO:0000313" key="13">
    <source>
        <dbReference type="EMBL" id="PIR93553.1"/>
    </source>
</evidence>
<keyword evidence="3 11" id="KW-0645">Protease</keyword>
<feature type="domain" description="Peptidase M48" evidence="12">
    <location>
        <begin position="7"/>
        <end position="95"/>
    </location>
</feature>
<dbReference type="GO" id="GO:0004222">
    <property type="term" value="F:metalloendopeptidase activity"/>
    <property type="evidence" value="ECO:0007669"/>
    <property type="project" value="InterPro"/>
</dbReference>
<sequence length="97" mass="10179">MGVGILLYVVGRILGYVLQMFVSRQREYAADAAAKTVGASRPLISALEKIMSNPGIGSESAGAALGFMCTADPEPSDVFATHPAPEKRLAALRALED</sequence>
<comment type="caution">
    <text evidence="13">The sequence shown here is derived from an EMBL/GenBank/DDBJ whole genome shotgun (WGS) entry which is preliminary data.</text>
</comment>
<dbReference type="Pfam" id="PF01435">
    <property type="entry name" value="Peptidase_M48"/>
    <property type="match status" value="1"/>
</dbReference>
<evidence type="ECO:0000256" key="4">
    <source>
        <dbReference type="ARBA" id="ARBA00022692"/>
    </source>
</evidence>
<evidence type="ECO:0000256" key="6">
    <source>
        <dbReference type="ARBA" id="ARBA00022801"/>
    </source>
</evidence>
<keyword evidence="9 11" id="KW-0482">Metalloprotease</keyword>
<keyword evidence="8" id="KW-1133">Transmembrane helix</keyword>
<evidence type="ECO:0000256" key="5">
    <source>
        <dbReference type="ARBA" id="ARBA00022723"/>
    </source>
</evidence>
<gene>
    <name evidence="13" type="ORF">COT99_00075</name>
</gene>
<evidence type="ECO:0000256" key="10">
    <source>
        <dbReference type="ARBA" id="ARBA00023136"/>
    </source>
</evidence>
<dbReference type="InterPro" id="IPR050083">
    <property type="entry name" value="HtpX_protease"/>
</dbReference>
<proteinExistence type="inferred from homology"/>
<evidence type="ECO:0000256" key="11">
    <source>
        <dbReference type="RuleBase" id="RU003983"/>
    </source>
</evidence>
<keyword evidence="10" id="KW-0472">Membrane</keyword>
<comment type="subcellular location">
    <subcellularLocation>
        <location evidence="1">Cell membrane</location>
        <topology evidence="1">Multi-pass membrane protein</topology>
    </subcellularLocation>
</comment>
<evidence type="ECO:0000256" key="2">
    <source>
        <dbReference type="ARBA" id="ARBA00022475"/>
    </source>
</evidence>
<evidence type="ECO:0000256" key="9">
    <source>
        <dbReference type="ARBA" id="ARBA00023049"/>
    </source>
</evidence>
<dbReference type="GO" id="GO:0006508">
    <property type="term" value="P:proteolysis"/>
    <property type="evidence" value="ECO:0007669"/>
    <property type="project" value="UniProtKB-KW"/>
</dbReference>
<dbReference type="PANTHER" id="PTHR43221:SF1">
    <property type="entry name" value="PROTEASE HTPX"/>
    <property type="match status" value="1"/>
</dbReference>
<dbReference type="EMBL" id="PFAR01000001">
    <property type="protein sequence ID" value="PIR93553.1"/>
    <property type="molecule type" value="Genomic_DNA"/>
</dbReference>
<evidence type="ECO:0000259" key="12">
    <source>
        <dbReference type="Pfam" id="PF01435"/>
    </source>
</evidence>
<evidence type="ECO:0000256" key="7">
    <source>
        <dbReference type="ARBA" id="ARBA00022833"/>
    </source>
</evidence>
<keyword evidence="4" id="KW-0812">Transmembrane</keyword>
<dbReference type="Proteomes" id="UP000228626">
    <property type="component" value="Unassembled WGS sequence"/>
</dbReference>
<keyword evidence="6 11" id="KW-0378">Hydrolase</keyword>
<accession>A0A2H0V392</accession>
<evidence type="ECO:0000313" key="14">
    <source>
        <dbReference type="Proteomes" id="UP000228626"/>
    </source>
</evidence>
<evidence type="ECO:0000256" key="3">
    <source>
        <dbReference type="ARBA" id="ARBA00022670"/>
    </source>
</evidence>
<reference evidence="14" key="1">
    <citation type="submission" date="2017-09" db="EMBL/GenBank/DDBJ databases">
        <title>Depth-based differentiation of microbial function through sediment-hosted aquifers and enrichment of novel symbionts in the deep terrestrial subsurface.</title>
        <authorList>
            <person name="Probst A.J."/>
            <person name="Ladd B."/>
            <person name="Jarett J.K."/>
            <person name="Geller-Mcgrath D.E."/>
            <person name="Sieber C.M.K."/>
            <person name="Emerson J.B."/>
            <person name="Anantharaman K."/>
            <person name="Thomas B.C."/>
            <person name="Malmstrom R."/>
            <person name="Stieglmeier M."/>
            <person name="Klingl A."/>
            <person name="Woyke T."/>
            <person name="Ryan C.M."/>
            <person name="Banfield J.F."/>
        </authorList>
    </citation>
    <scope>NUCLEOTIDE SEQUENCE [LARGE SCALE GENOMIC DNA]</scope>
</reference>
<comment type="cofactor">
    <cofactor evidence="11">
        <name>Zn(2+)</name>
        <dbReference type="ChEBI" id="CHEBI:29105"/>
    </cofactor>
    <text evidence="11">Binds 1 zinc ion per subunit.</text>
</comment>
<keyword evidence="2" id="KW-1003">Cell membrane</keyword>
<dbReference type="InterPro" id="IPR001915">
    <property type="entry name" value="Peptidase_M48"/>
</dbReference>
<name>A0A2H0V392_9BACT</name>
<protein>
    <recommendedName>
        <fullName evidence="12">Peptidase M48 domain-containing protein</fullName>
    </recommendedName>
</protein>
<evidence type="ECO:0000256" key="1">
    <source>
        <dbReference type="ARBA" id="ARBA00004651"/>
    </source>
</evidence>
<comment type="similarity">
    <text evidence="11">Belongs to the peptidase M48 family.</text>
</comment>
<keyword evidence="7 11" id="KW-0862">Zinc</keyword>
<dbReference type="GO" id="GO:0046872">
    <property type="term" value="F:metal ion binding"/>
    <property type="evidence" value="ECO:0007669"/>
    <property type="project" value="UniProtKB-KW"/>
</dbReference>
<evidence type="ECO:0000256" key="8">
    <source>
        <dbReference type="ARBA" id="ARBA00022989"/>
    </source>
</evidence>
<keyword evidence="5" id="KW-0479">Metal-binding</keyword>
<organism evidence="13 14">
    <name type="scientific">Candidatus Falkowbacteria bacterium CG10_big_fil_rev_8_21_14_0_10_43_10</name>
    <dbReference type="NCBI Taxonomy" id="1974567"/>
    <lineage>
        <taxon>Bacteria</taxon>
        <taxon>Candidatus Falkowiibacteriota</taxon>
    </lineage>
</organism>
<dbReference type="AlphaFoldDB" id="A0A2H0V392"/>
<dbReference type="PANTHER" id="PTHR43221">
    <property type="entry name" value="PROTEASE HTPX"/>
    <property type="match status" value="1"/>
</dbReference>